<protein>
    <recommendedName>
        <fullName evidence="2">Dynein attachment factor N-terminal domain-containing protein</fullName>
    </recommendedName>
</protein>
<keyword evidence="4" id="KW-1185">Reference proteome</keyword>
<reference evidence="3 4" key="1">
    <citation type="journal article" date="2021" name="Sci. Rep.">
        <title>Chromosome anchoring in Senegalese sole (Solea senegalensis) reveals sex-associated markers and genome rearrangements in flatfish.</title>
        <authorList>
            <person name="Guerrero-Cozar I."/>
            <person name="Gomez-Garrido J."/>
            <person name="Berbel C."/>
            <person name="Martinez-Blanch J.F."/>
            <person name="Alioto T."/>
            <person name="Claros M.G."/>
            <person name="Gagnaire P.A."/>
            <person name="Manchado M."/>
        </authorList>
    </citation>
    <scope>NUCLEOTIDE SEQUENCE [LARGE SCALE GENOMIC DNA]</scope>
    <source>
        <strain evidence="3">Sse05_10M</strain>
    </source>
</reference>
<dbReference type="Pfam" id="PF15867">
    <property type="entry name" value="Dynein_attach_N"/>
    <property type="match status" value="1"/>
</dbReference>
<dbReference type="PANTHER" id="PTHR28572:SF1">
    <property type="entry name" value="COILED-COIL DOMAIN-CONTAINING PROTEIN 103"/>
    <property type="match status" value="1"/>
</dbReference>
<name>A0AAV6R9N4_SOLSE</name>
<accession>A0AAV6R9N4</accession>
<evidence type="ECO:0000313" key="4">
    <source>
        <dbReference type="Proteomes" id="UP000693946"/>
    </source>
</evidence>
<dbReference type="InterPro" id="IPR031733">
    <property type="entry name" value="Dynein_attach_N"/>
</dbReference>
<dbReference type="InterPro" id="IPR042422">
    <property type="entry name" value="CC103"/>
</dbReference>
<dbReference type="GO" id="GO:0007368">
    <property type="term" value="P:determination of left/right symmetry"/>
    <property type="evidence" value="ECO:0007669"/>
    <property type="project" value="TreeGrafter"/>
</dbReference>
<dbReference type="GO" id="GO:0036157">
    <property type="term" value="C:outer dynein arm"/>
    <property type="evidence" value="ECO:0007669"/>
    <property type="project" value="InterPro"/>
</dbReference>
<evidence type="ECO:0000313" key="3">
    <source>
        <dbReference type="EMBL" id="KAG7502124.1"/>
    </source>
</evidence>
<dbReference type="PANTHER" id="PTHR28572">
    <property type="entry name" value="COILED-COIL DOMAIN-CONTAINING PROTEIN 103"/>
    <property type="match status" value="1"/>
</dbReference>
<sequence>MLLHMMSKAFDDIISFKGTPQKHIIAKGLKDVYRLKDREEASHITNANYNKTPTSDQLKSHLPYLSTRDLVFARKIEITDKVAMNDKSIQNTVGRSEADVIDFPALERELQVAVESERRYLRENEAKLRAITQRVASYKEFRDLVLACHMKPLEKIDKDRGPQQKSWNPVVPGNQ</sequence>
<dbReference type="Proteomes" id="UP000693946">
    <property type="component" value="Linkage Group LG2"/>
</dbReference>
<comment type="caution">
    <text evidence="3">The sequence shown here is derived from an EMBL/GenBank/DDBJ whole genome shotgun (WGS) entry which is preliminary data.</text>
</comment>
<feature type="region of interest" description="Disordered" evidence="1">
    <location>
        <begin position="155"/>
        <end position="175"/>
    </location>
</feature>
<evidence type="ECO:0000256" key="1">
    <source>
        <dbReference type="SAM" id="MobiDB-lite"/>
    </source>
</evidence>
<feature type="compositionally biased region" description="Polar residues" evidence="1">
    <location>
        <begin position="163"/>
        <end position="175"/>
    </location>
</feature>
<dbReference type="GO" id="GO:0003351">
    <property type="term" value="P:epithelial cilium movement involved in extracellular fluid movement"/>
    <property type="evidence" value="ECO:0007669"/>
    <property type="project" value="TreeGrafter"/>
</dbReference>
<dbReference type="EMBL" id="JAGKHQ010000012">
    <property type="protein sequence ID" value="KAG7502124.1"/>
    <property type="molecule type" value="Genomic_DNA"/>
</dbReference>
<dbReference type="GO" id="GO:0036159">
    <property type="term" value="P:inner dynein arm assembly"/>
    <property type="evidence" value="ECO:0007669"/>
    <property type="project" value="TreeGrafter"/>
</dbReference>
<gene>
    <name evidence="3" type="ORF">JOB18_014190</name>
</gene>
<proteinExistence type="predicted"/>
<feature type="domain" description="Dynein attachment factor N-terminal" evidence="2">
    <location>
        <begin position="101"/>
        <end position="168"/>
    </location>
</feature>
<organism evidence="3 4">
    <name type="scientific">Solea senegalensis</name>
    <name type="common">Senegalese sole</name>
    <dbReference type="NCBI Taxonomy" id="28829"/>
    <lineage>
        <taxon>Eukaryota</taxon>
        <taxon>Metazoa</taxon>
        <taxon>Chordata</taxon>
        <taxon>Craniata</taxon>
        <taxon>Vertebrata</taxon>
        <taxon>Euteleostomi</taxon>
        <taxon>Actinopterygii</taxon>
        <taxon>Neopterygii</taxon>
        <taxon>Teleostei</taxon>
        <taxon>Neoteleostei</taxon>
        <taxon>Acanthomorphata</taxon>
        <taxon>Carangaria</taxon>
        <taxon>Pleuronectiformes</taxon>
        <taxon>Pleuronectoidei</taxon>
        <taxon>Soleidae</taxon>
        <taxon>Solea</taxon>
    </lineage>
</organism>
<dbReference type="GO" id="GO:0005576">
    <property type="term" value="C:extracellular region"/>
    <property type="evidence" value="ECO:0007669"/>
    <property type="project" value="GOC"/>
</dbReference>
<dbReference type="AlphaFoldDB" id="A0AAV6R9N4"/>
<evidence type="ECO:0000259" key="2">
    <source>
        <dbReference type="Pfam" id="PF15867"/>
    </source>
</evidence>